<keyword evidence="2" id="KW-1185">Reference proteome</keyword>
<accession>E6VU84</accession>
<sequence>MALSSDDYLAQLMALAPVGTAMPQDLGSVWVRLLRALADGMADVDARADNLLDEADPRTALEMLSDYERVCGLPDGCTGAATTLQERRSRVVSVWTARGGQSRAYFQRLAEGLGYAVTIDEFRPFITGLSRCGDTLNGAPTIRHTWRMRVHGPRVTFFRAGASACGDKLGAIATAEDLECILSRLAPAHTTLIFAYEEE</sequence>
<organism evidence="1 2">
    <name type="scientific">Pseudodesulfovibrio aespoeensis (strain ATCC 700646 / DSM 10631 / Aspo-2)</name>
    <name type="common">Desulfovibrio aespoeensis</name>
    <dbReference type="NCBI Taxonomy" id="643562"/>
    <lineage>
        <taxon>Bacteria</taxon>
        <taxon>Pseudomonadati</taxon>
        <taxon>Thermodesulfobacteriota</taxon>
        <taxon>Desulfovibrionia</taxon>
        <taxon>Desulfovibrionales</taxon>
        <taxon>Desulfovibrionaceae</taxon>
    </lineage>
</organism>
<proteinExistence type="predicted"/>
<name>E6VU84_PSEA9</name>
<reference evidence="1 2" key="2">
    <citation type="journal article" date="2014" name="Genome Announc.">
        <title>Complete Genome Sequence of the Subsurface, Mesophilic Sulfate-Reducing Bacterium Desulfovibrio aespoeensis Aspo-2.</title>
        <authorList>
            <person name="Pedersen K."/>
            <person name="Bengtsson A."/>
            <person name="Edlund J."/>
            <person name="Rabe L."/>
            <person name="Hazen T."/>
            <person name="Chakraborty R."/>
            <person name="Goodwin L."/>
            <person name="Shapiro N."/>
        </authorList>
    </citation>
    <scope>NUCLEOTIDE SEQUENCE [LARGE SCALE GENOMIC DNA]</scope>
    <source>
        <strain evidence="2">ATCC 700646 / DSM 10631 / Aspo-2</strain>
    </source>
</reference>
<dbReference type="InterPro" id="IPR018755">
    <property type="entry name" value="Phage_Mu_Gp48"/>
</dbReference>
<gene>
    <name evidence="1" type="ordered locus">Daes_2386</name>
</gene>
<protein>
    <submittedName>
        <fullName evidence="1">Tail protein, putative</fullName>
    </submittedName>
</protein>
<dbReference type="EMBL" id="CP002431">
    <property type="protein sequence ID" value="ADU63391.1"/>
    <property type="molecule type" value="Genomic_DNA"/>
</dbReference>
<reference evidence="2" key="1">
    <citation type="submission" date="2010-12" db="EMBL/GenBank/DDBJ databases">
        <title>Complete sequence of Desulfovibrio aespoeensis Aspo-2.</title>
        <authorList>
            <consortium name="US DOE Joint Genome Institute"/>
            <person name="Lucas S."/>
            <person name="Copeland A."/>
            <person name="Lapidus A."/>
            <person name="Cheng J.-F."/>
            <person name="Goodwin L."/>
            <person name="Pitluck S."/>
            <person name="Chertkov O."/>
            <person name="Misra M."/>
            <person name="Detter J.C."/>
            <person name="Han C."/>
            <person name="Tapia R."/>
            <person name="Land M."/>
            <person name="Hauser L."/>
            <person name="Kyrpides N."/>
            <person name="Ivanova N."/>
            <person name="Ovchinnikova G."/>
            <person name="Pedersen K."/>
            <person name="Jagevall S."/>
            <person name="Hazen T."/>
            <person name="Woyke T."/>
        </authorList>
    </citation>
    <scope>NUCLEOTIDE SEQUENCE [LARGE SCALE GENOMIC DNA]</scope>
    <source>
        <strain evidence="2">ATCC 700646 / DSM 10631 / Aspo-2</strain>
    </source>
</reference>
<dbReference type="Proteomes" id="UP000002191">
    <property type="component" value="Chromosome"/>
</dbReference>
<dbReference type="KEGG" id="das:Daes_2386"/>
<dbReference type="HOGENOM" id="CLU_114463_0_0_7"/>
<dbReference type="eggNOG" id="COG3778">
    <property type="taxonomic scope" value="Bacteria"/>
</dbReference>
<dbReference type="STRING" id="643562.Daes_2386"/>
<dbReference type="AlphaFoldDB" id="E6VU84"/>
<dbReference type="Pfam" id="PF10076">
    <property type="entry name" value="Phage_Mu_Gp48"/>
    <property type="match status" value="1"/>
</dbReference>
<evidence type="ECO:0000313" key="2">
    <source>
        <dbReference type="Proteomes" id="UP000002191"/>
    </source>
</evidence>
<dbReference type="RefSeq" id="WP_013515303.1">
    <property type="nucleotide sequence ID" value="NC_014844.1"/>
</dbReference>
<evidence type="ECO:0000313" key="1">
    <source>
        <dbReference type="EMBL" id="ADU63391.1"/>
    </source>
</evidence>